<dbReference type="InterPro" id="IPR041698">
    <property type="entry name" value="Methyltransf_25"/>
</dbReference>
<dbReference type="GO" id="GO:0032259">
    <property type="term" value="P:methylation"/>
    <property type="evidence" value="ECO:0007669"/>
    <property type="project" value="UniProtKB-KW"/>
</dbReference>
<dbReference type="Gene3D" id="3.40.50.150">
    <property type="entry name" value="Vaccinia Virus protein VP39"/>
    <property type="match status" value="1"/>
</dbReference>
<dbReference type="InterPro" id="IPR018773">
    <property type="entry name" value="MeTrfase_reg_dom_prd"/>
</dbReference>
<dbReference type="PATRIC" id="fig|123899.6.peg.3022"/>
<dbReference type="SUPFAM" id="SSF53335">
    <property type="entry name" value="S-adenosyl-L-methionine-dependent methyltransferases"/>
    <property type="match status" value="1"/>
</dbReference>
<dbReference type="Proteomes" id="UP000076825">
    <property type="component" value="Chromosome 1"/>
</dbReference>
<keyword evidence="4" id="KW-1185">Reference proteome</keyword>
<dbReference type="AlphaFoldDB" id="A0A157M267"/>
<evidence type="ECO:0000313" key="4">
    <source>
        <dbReference type="Proteomes" id="UP000076825"/>
    </source>
</evidence>
<dbReference type="Pfam" id="PF10119">
    <property type="entry name" value="MethyTransf_Reg"/>
    <property type="match status" value="1"/>
</dbReference>
<organism evidence="3 4">
    <name type="scientific">Bordetella trematum</name>
    <dbReference type="NCBI Taxonomy" id="123899"/>
    <lineage>
        <taxon>Bacteria</taxon>
        <taxon>Pseudomonadati</taxon>
        <taxon>Pseudomonadota</taxon>
        <taxon>Betaproteobacteria</taxon>
        <taxon>Burkholderiales</taxon>
        <taxon>Alcaligenaceae</taxon>
        <taxon>Bordetella</taxon>
    </lineage>
</organism>
<dbReference type="Pfam" id="PF13649">
    <property type="entry name" value="Methyltransf_25"/>
    <property type="match status" value="1"/>
</dbReference>
<protein>
    <submittedName>
        <fullName evidence="3">Predicted methyltransferase regulatory domain</fullName>
    </submittedName>
</protein>
<proteinExistence type="predicted"/>
<feature type="domain" description="Methyltransferase" evidence="2">
    <location>
        <begin position="46"/>
        <end position="141"/>
    </location>
</feature>
<dbReference type="eggNOG" id="COG0500">
    <property type="taxonomic scope" value="Bacteria"/>
</dbReference>
<keyword evidence="3" id="KW-0489">Methyltransferase</keyword>
<name>A0A157M267_9BORD</name>
<evidence type="ECO:0000313" key="3">
    <source>
        <dbReference type="EMBL" id="SAI72059.1"/>
    </source>
</evidence>
<evidence type="ECO:0000259" key="1">
    <source>
        <dbReference type="Pfam" id="PF10119"/>
    </source>
</evidence>
<dbReference type="GO" id="GO:0008168">
    <property type="term" value="F:methyltransferase activity"/>
    <property type="evidence" value="ECO:0007669"/>
    <property type="project" value="UniProtKB-KW"/>
</dbReference>
<accession>A0A157M267</accession>
<dbReference type="InterPro" id="IPR029063">
    <property type="entry name" value="SAM-dependent_MTases_sf"/>
</dbReference>
<dbReference type="OrthoDB" id="101857at2"/>
<dbReference type="CDD" id="cd02440">
    <property type="entry name" value="AdoMet_MTases"/>
    <property type="match status" value="1"/>
</dbReference>
<sequence>MQDWTAGYITDIPYTCGYYHEMNPLWLRLVFASCGAVFPDAGAACELGYGQGLSTTIHASATQWQWHGTDFNPSQASFARHLAAHTGAAPELAADSFAEFAARTDLPDFDLICLHGIWSWITDDNRRVLVDFIRRKLKIGGVLYLSYNAMPGWAPLLPLRQLLAGHAANLGGSRLKRTEQALDFAKRVVATAPLYLRNAPQLAERLQSLEEHSPHYLAHEYLNGTWQPMHFSAVADWLHEARLEYVCNANPLDQIEALNTTPEQQALMAEIDDPLQREDLRDLMISRSFRKDCWIKGRRPLPASAAEALLRAQRVVLAVPRERVQLTIRSAAREASLHEAIHLPLLDCLQDQQILTLGELETRLRAHNVSPPQLREAVMVLAGSGYLAPAHDDAAIEQLCPRVQAFNRHLLEYARSDAQIQYLASPVTGGGLAVDRISQLMLLARQEGLPREQWPAYAWHCLEAHGQRLLKDGVPVESEADNIAELDLLAGMMQAELLPVLQRLKAV</sequence>
<dbReference type="RefSeq" id="WP_025516501.1">
    <property type="nucleotide sequence ID" value="NZ_CP016340.1"/>
</dbReference>
<feature type="domain" description="Methyltransferase regulatory" evidence="1">
    <location>
        <begin position="214"/>
        <end position="296"/>
    </location>
</feature>
<keyword evidence="3" id="KW-0808">Transferase</keyword>
<evidence type="ECO:0000259" key="2">
    <source>
        <dbReference type="Pfam" id="PF13649"/>
    </source>
</evidence>
<dbReference type="KEGG" id="btrm:SAMEA390648703028"/>
<gene>
    <name evidence="3" type="ORF">SAMEA3906487_03028</name>
</gene>
<dbReference type="STRING" id="123899.SAMEA3906487_03028"/>
<dbReference type="EMBL" id="LT546645">
    <property type="protein sequence ID" value="SAI72059.1"/>
    <property type="molecule type" value="Genomic_DNA"/>
</dbReference>
<reference evidence="3 4" key="1">
    <citation type="submission" date="2016-04" db="EMBL/GenBank/DDBJ databases">
        <authorList>
            <consortium name="Pathogen Informatics"/>
        </authorList>
    </citation>
    <scope>NUCLEOTIDE SEQUENCE [LARGE SCALE GENOMIC DNA]</scope>
    <source>
        <strain evidence="3 4">H044680328</strain>
    </source>
</reference>
<dbReference type="GeneID" id="56589724"/>